<comment type="caution">
    <text evidence="3">The sequence shown here is derived from an EMBL/GenBank/DDBJ whole genome shotgun (WGS) entry which is preliminary data.</text>
</comment>
<dbReference type="Pfam" id="PF02517">
    <property type="entry name" value="Rce1-like"/>
    <property type="match status" value="1"/>
</dbReference>
<keyword evidence="3" id="KW-0482">Metalloprotease</keyword>
<evidence type="ECO:0000313" key="4">
    <source>
        <dbReference type="Proteomes" id="UP000655868"/>
    </source>
</evidence>
<feature type="transmembrane region" description="Helical" evidence="1">
    <location>
        <begin position="146"/>
        <end position="165"/>
    </location>
</feature>
<dbReference type="InterPro" id="IPR003675">
    <property type="entry name" value="Rce1/LyrA-like_dom"/>
</dbReference>
<dbReference type="GO" id="GO:0008237">
    <property type="term" value="F:metallopeptidase activity"/>
    <property type="evidence" value="ECO:0007669"/>
    <property type="project" value="UniProtKB-KW"/>
</dbReference>
<feature type="transmembrane region" description="Helical" evidence="1">
    <location>
        <begin position="185"/>
        <end position="205"/>
    </location>
</feature>
<feature type="domain" description="CAAX prenyl protease 2/Lysostaphin resistance protein A-like" evidence="2">
    <location>
        <begin position="121"/>
        <end position="206"/>
    </location>
</feature>
<keyword evidence="1" id="KW-1133">Transmembrane helix</keyword>
<feature type="transmembrane region" description="Helical" evidence="1">
    <location>
        <begin position="70"/>
        <end position="93"/>
    </location>
</feature>
<dbReference type="RefSeq" id="WP_199701319.1">
    <property type="nucleotide sequence ID" value="NZ_JAEMNV010000001.1"/>
</dbReference>
<keyword evidence="3" id="KW-0378">Hydrolase</keyword>
<keyword evidence="1" id="KW-0472">Membrane</keyword>
<feature type="transmembrane region" description="Helical" evidence="1">
    <location>
        <begin position="226"/>
        <end position="248"/>
    </location>
</feature>
<dbReference type="GO" id="GO:0080120">
    <property type="term" value="P:CAAX-box protein maturation"/>
    <property type="evidence" value="ECO:0007669"/>
    <property type="project" value="UniProtKB-ARBA"/>
</dbReference>
<reference evidence="3" key="1">
    <citation type="submission" date="2020-12" db="EMBL/GenBank/DDBJ databases">
        <title>Antrihabitans popcorni sp. nov. and Antrihabitans auranticaus sp. nov., isolated from a larva cave.</title>
        <authorList>
            <person name="Lee S.D."/>
            <person name="Kim I.S."/>
        </authorList>
    </citation>
    <scope>NUCLEOTIDE SEQUENCE</scope>
    <source>
        <strain evidence="3">YC3-6</strain>
    </source>
</reference>
<dbReference type="GO" id="GO:0004175">
    <property type="term" value="F:endopeptidase activity"/>
    <property type="evidence" value="ECO:0007669"/>
    <property type="project" value="UniProtKB-ARBA"/>
</dbReference>
<organism evidence="3 4">
    <name type="scientific">Antrihabitans stalagmiti</name>
    <dbReference type="NCBI Taxonomy" id="2799499"/>
    <lineage>
        <taxon>Bacteria</taxon>
        <taxon>Bacillati</taxon>
        <taxon>Actinomycetota</taxon>
        <taxon>Actinomycetes</taxon>
        <taxon>Mycobacteriales</taxon>
        <taxon>Nocardiaceae</taxon>
        <taxon>Antrihabitans</taxon>
    </lineage>
</organism>
<evidence type="ECO:0000256" key="1">
    <source>
        <dbReference type="SAM" id="Phobius"/>
    </source>
</evidence>
<evidence type="ECO:0000259" key="2">
    <source>
        <dbReference type="Pfam" id="PF02517"/>
    </source>
</evidence>
<keyword evidence="1" id="KW-0812">Transmembrane</keyword>
<dbReference type="EMBL" id="JAEMNV010000001">
    <property type="protein sequence ID" value="MBJ8337575.1"/>
    <property type="molecule type" value="Genomic_DNA"/>
</dbReference>
<dbReference type="Proteomes" id="UP000655868">
    <property type="component" value="Unassembled WGS sequence"/>
</dbReference>
<accession>A0A934U0D3</accession>
<name>A0A934U0D3_9NOCA</name>
<evidence type="ECO:0000313" key="3">
    <source>
        <dbReference type="EMBL" id="MBJ8337575.1"/>
    </source>
</evidence>
<proteinExistence type="predicted"/>
<gene>
    <name evidence="3" type="ORF">JGU71_01625</name>
</gene>
<keyword evidence="4" id="KW-1185">Reference proteome</keyword>
<keyword evidence="3" id="KW-0645">Protease</keyword>
<sequence length="255" mass="28048">MTSTAAWVRDHRMVAFFGLTYAISWSLVPFGSFLPTGALIAALIVISVADGREGLRQLGSRIVKWRVSPWLYLAAIAIPVAVLTFTIATSSALASTSPSFDQFDAWYSVIVVFAARMIDPLNGPVAEEPSFRGFAQPTLEVGRSRFAATAILAVLVTIWHVPLYFIDEFELQPIESLATVGCTFFYAWLFARSGGSVLITLIAHVTEGWVRIGPLWGDGPDTDRAVTIYTVAWFTVGVLVVVCDRSIWRVRTERP</sequence>
<dbReference type="AlphaFoldDB" id="A0A934U0D3"/>
<feature type="transmembrane region" description="Helical" evidence="1">
    <location>
        <begin position="22"/>
        <end position="49"/>
    </location>
</feature>
<protein>
    <submittedName>
        <fullName evidence="3">CPBP family intramembrane metalloprotease</fullName>
    </submittedName>
</protein>